<dbReference type="AlphaFoldDB" id="A0A2A9NHH9"/>
<evidence type="ECO:0000313" key="1">
    <source>
        <dbReference type="EMBL" id="PFH49518.1"/>
    </source>
</evidence>
<dbReference type="PANTHER" id="PTHR37816:SF1">
    <property type="entry name" value="TOXIN"/>
    <property type="match status" value="1"/>
</dbReference>
<dbReference type="PANTHER" id="PTHR37816">
    <property type="entry name" value="YALI0E33011P"/>
    <property type="match status" value="1"/>
</dbReference>
<dbReference type="Proteomes" id="UP000242287">
    <property type="component" value="Unassembled WGS sequence"/>
</dbReference>
<dbReference type="SUPFAM" id="SSF52540">
    <property type="entry name" value="P-loop containing nucleoside triphosphate hydrolases"/>
    <property type="match status" value="1"/>
</dbReference>
<keyword evidence="2" id="KW-1185">Reference proteome</keyword>
<reference evidence="1 2" key="1">
    <citation type="submission" date="2014-02" db="EMBL/GenBank/DDBJ databases">
        <title>Transposable element dynamics among asymbiotic and ectomycorrhizal Amanita fungi.</title>
        <authorList>
            <consortium name="DOE Joint Genome Institute"/>
            <person name="Hess J."/>
            <person name="Skrede I."/>
            <person name="Wolfe B."/>
            <person name="LaButti K."/>
            <person name="Ohm R.A."/>
            <person name="Grigoriev I.V."/>
            <person name="Pringle A."/>
        </authorList>
    </citation>
    <scope>NUCLEOTIDE SEQUENCE [LARGE SCALE GENOMIC DNA]</scope>
    <source>
        <strain evidence="1 2">SKay4041</strain>
    </source>
</reference>
<dbReference type="EMBL" id="KZ302027">
    <property type="protein sequence ID" value="PFH49518.1"/>
    <property type="molecule type" value="Genomic_DNA"/>
</dbReference>
<protein>
    <recommendedName>
        <fullName evidence="3">Adenylate kinase</fullName>
    </recommendedName>
</protein>
<dbReference type="InterPro" id="IPR052922">
    <property type="entry name" value="Cytidylate_Kinase-2"/>
</dbReference>
<proteinExistence type="predicted"/>
<evidence type="ECO:0008006" key="3">
    <source>
        <dbReference type="Google" id="ProtNLM"/>
    </source>
</evidence>
<organism evidence="1 2">
    <name type="scientific">Amanita thiersii Skay4041</name>
    <dbReference type="NCBI Taxonomy" id="703135"/>
    <lineage>
        <taxon>Eukaryota</taxon>
        <taxon>Fungi</taxon>
        <taxon>Dikarya</taxon>
        <taxon>Basidiomycota</taxon>
        <taxon>Agaricomycotina</taxon>
        <taxon>Agaricomycetes</taxon>
        <taxon>Agaricomycetidae</taxon>
        <taxon>Agaricales</taxon>
        <taxon>Pluteineae</taxon>
        <taxon>Amanitaceae</taxon>
        <taxon>Amanita</taxon>
    </lineage>
</organism>
<sequence>MANDNLEHVFPPLIGSPTGQFRVHIIGNSGSGKAWSLDGISTILGLPFISLDELYWKPSWVETPPHEFREIVQNTLDHGDTLGWVVEGSYRRILGNLVTEKATDVIWLDPPLALYFPRIVWRTILRLLTMGPPCSKGCDESIRMAFFSKDSIILWCLTHHSIVRERGTRMMEQYGLDVGRYHGQRKMRRIGGWGGQLSKWLENVRTMAVGKRSRFLL</sequence>
<accession>A0A2A9NHH9</accession>
<name>A0A2A9NHH9_9AGAR</name>
<evidence type="ECO:0000313" key="2">
    <source>
        <dbReference type="Proteomes" id="UP000242287"/>
    </source>
</evidence>
<dbReference type="InterPro" id="IPR027417">
    <property type="entry name" value="P-loop_NTPase"/>
</dbReference>
<gene>
    <name evidence="1" type="ORF">AMATHDRAFT_76173</name>
</gene>
<dbReference type="OrthoDB" id="65590at2759"/>